<keyword evidence="5" id="KW-0694">RNA-binding</keyword>
<evidence type="ECO:0000256" key="3">
    <source>
        <dbReference type="ARBA" id="ARBA00008910"/>
    </source>
</evidence>
<feature type="region of interest" description="Disordered" evidence="10">
    <location>
        <begin position="135"/>
        <end position="176"/>
    </location>
</feature>
<keyword evidence="7" id="KW-0539">Nucleus</keyword>
<evidence type="ECO:0000256" key="6">
    <source>
        <dbReference type="ARBA" id="ARBA00023135"/>
    </source>
</evidence>
<dbReference type="InterPro" id="IPR002778">
    <property type="entry name" value="Signal_recog_particle_SRP19"/>
</dbReference>
<dbReference type="FunFam" id="3.30.56.30:FF:000002">
    <property type="entry name" value="Signal recognition particle 19kDa"/>
    <property type="match status" value="1"/>
</dbReference>
<dbReference type="PANTHER" id="PTHR17453">
    <property type="entry name" value="SIGNAL RECOGNITION PARTICLE 19 KD PROTEIN"/>
    <property type="match status" value="1"/>
</dbReference>
<comment type="similarity">
    <text evidence="3">Belongs to the SRP19 family.</text>
</comment>
<evidence type="ECO:0000256" key="9">
    <source>
        <dbReference type="ARBA" id="ARBA00045518"/>
    </source>
</evidence>
<protein>
    <submittedName>
        <fullName evidence="11">Signal recognition particle 19 kDa protein</fullName>
    </submittedName>
</protein>
<dbReference type="GO" id="GO:0005786">
    <property type="term" value="C:signal recognition particle, endoplasmic reticulum targeting"/>
    <property type="evidence" value="ECO:0007669"/>
    <property type="project" value="UniProtKB-KW"/>
</dbReference>
<dbReference type="Pfam" id="PF01922">
    <property type="entry name" value="SRP19"/>
    <property type="match status" value="1"/>
</dbReference>
<evidence type="ECO:0000313" key="11">
    <source>
        <dbReference type="EMBL" id="CAG6447781.1"/>
    </source>
</evidence>
<evidence type="ECO:0000256" key="8">
    <source>
        <dbReference type="ARBA" id="ARBA00023274"/>
    </source>
</evidence>
<evidence type="ECO:0000256" key="1">
    <source>
        <dbReference type="ARBA" id="ARBA00004496"/>
    </source>
</evidence>
<sequence length="176" mass="19274">MAHAQAPLRPFNTPGLLHSDRERWVCIYPAYLNRKKTRQEGRRLPLAHCVDNPTFQEIRDVLQVLKLNVIVENKMYTREKSKELAYRGRIRVQLRQDDGEPVLEEYSTRDSVLLYLGDTIPQLKTRMGRAENATLLQQASSSSGGAGGSGGGGGSAGGSGSGGGGQSHKKGKGKRR</sequence>
<dbReference type="GO" id="GO:0005730">
    <property type="term" value="C:nucleolus"/>
    <property type="evidence" value="ECO:0007669"/>
    <property type="project" value="UniProtKB-SubCell"/>
</dbReference>
<evidence type="ECO:0000256" key="2">
    <source>
        <dbReference type="ARBA" id="ARBA00004604"/>
    </source>
</evidence>
<dbReference type="EMBL" id="HBUE01210384">
    <property type="protein sequence ID" value="CAG6534239.1"/>
    <property type="molecule type" value="Transcribed_RNA"/>
</dbReference>
<accession>A0A8D8A010</accession>
<proteinExistence type="inferred from homology"/>
<dbReference type="GO" id="GO:0008312">
    <property type="term" value="F:7S RNA binding"/>
    <property type="evidence" value="ECO:0007669"/>
    <property type="project" value="InterPro"/>
</dbReference>
<dbReference type="SUPFAM" id="SSF69695">
    <property type="entry name" value="SRP19"/>
    <property type="match status" value="1"/>
</dbReference>
<dbReference type="AlphaFoldDB" id="A0A8D8A010"/>
<dbReference type="EMBL" id="HBUE01316789">
    <property type="protein sequence ID" value="CAG6586140.1"/>
    <property type="molecule type" value="Transcribed_RNA"/>
</dbReference>
<organism evidence="11">
    <name type="scientific">Culex pipiens</name>
    <name type="common">House mosquito</name>
    <dbReference type="NCBI Taxonomy" id="7175"/>
    <lineage>
        <taxon>Eukaryota</taxon>
        <taxon>Metazoa</taxon>
        <taxon>Ecdysozoa</taxon>
        <taxon>Arthropoda</taxon>
        <taxon>Hexapoda</taxon>
        <taxon>Insecta</taxon>
        <taxon>Pterygota</taxon>
        <taxon>Neoptera</taxon>
        <taxon>Endopterygota</taxon>
        <taxon>Diptera</taxon>
        <taxon>Nematocera</taxon>
        <taxon>Culicoidea</taxon>
        <taxon>Culicidae</taxon>
        <taxon>Culicinae</taxon>
        <taxon>Culicini</taxon>
        <taxon>Culex</taxon>
        <taxon>Culex</taxon>
    </lineage>
</organism>
<evidence type="ECO:0000256" key="4">
    <source>
        <dbReference type="ARBA" id="ARBA00022490"/>
    </source>
</evidence>
<evidence type="ECO:0000256" key="7">
    <source>
        <dbReference type="ARBA" id="ARBA00023242"/>
    </source>
</evidence>
<evidence type="ECO:0000256" key="10">
    <source>
        <dbReference type="SAM" id="MobiDB-lite"/>
    </source>
</evidence>
<comment type="function">
    <text evidence="9">Component of the signal recognition particle (SRP) complex, a ribonucleoprotein complex that mediates the cotranslational targeting of secretory and membrane proteins to the endoplasmic reticulum (ER). Binds directly to 7SL RNA. Mediates binding of SRP54 to the SRP complex.</text>
</comment>
<comment type="subcellular location">
    <subcellularLocation>
        <location evidence="1">Cytoplasm</location>
    </subcellularLocation>
    <subcellularLocation>
        <location evidence="2">Nucleus</location>
        <location evidence="2">Nucleolus</location>
    </subcellularLocation>
</comment>
<keyword evidence="8" id="KW-0687">Ribonucleoprotein</keyword>
<dbReference type="EMBL" id="HBUE01009939">
    <property type="protein sequence ID" value="CAG6447781.1"/>
    <property type="molecule type" value="Transcribed_RNA"/>
</dbReference>
<dbReference type="GO" id="GO:0006617">
    <property type="term" value="P:SRP-dependent cotranslational protein targeting to membrane, signal sequence recognition"/>
    <property type="evidence" value="ECO:0007669"/>
    <property type="project" value="TreeGrafter"/>
</dbReference>
<evidence type="ECO:0000256" key="5">
    <source>
        <dbReference type="ARBA" id="ARBA00022884"/>
    </source>
</evidence>
<keyword evidence="4" id="KW-0963">Cytoplasm</keyword>
<dbReference type="PANTHER" id="PTHR17453:SF0">
    <property type="entry name" value="SIGNAL RECOGNITION PARTICLE 19 KDA PROTEIN"/>
    <property type="match status" value="1"/>
</dbReference>
<dbReference type="EMBL" id="HBUE01009940">
    <property type="protein sequence ID" value="CAG6447782.1"/>
    <property type="molecule type" value="Transcribed_RNA"/>
</dbReference>
<dbReference type="InterPro" id="IPR036521">
    <property type="entry name" value="SRP19-like_sf"/>
</dbReference>
<feature type="compositionally biased region" description="Basic residues" evidence="10">
    <location>
        <begin position="167"/>
        <end position="176"/>
    </location>
</feature>
<name>A0A8D8A010_CULPI</name>
<dbReference type="Gene3D" id="3.30.56.30">
    <property type="entry name" value="Signal recognition particle, SRP19-like subunit"/>
    <property type="match status" value="1"/>
</dbReference>
<dbReference type="EMBL" id="HBUE01009935">
    <property type="protein sequence ID" value="CAG6447777.1"/>
    <property type="molecule type" value="Transcribed_RNA"/>
</dbReference>
<keyword evidence="6" id="KW-0733">Signal recognition particle</keyword>
<feature type="compositionally biased region" description="Gly residues" evidence="10">
    <location>
        <begin position="144"/>
        <end position="166"/>
    </location>
</feature>
<reference evidence="11" key="1">
    <citation type="submission" date="2021-05" db="EMBL/GenBank/DDBJ databases">
        <authorList>
            <person name="Alioto T."/>
            <person name="Alioto T."/>
            <person name="Gomez Garrido J."/>
        </authorList>
    </citation>
    <scope>NUCLEOTIDE SEQUENCE</scope>
</reference>